<dbReference type="GO" id="GO:0015031">
    <property type="term" value="P:protein transport"/>
    <property type="evidence" value="ECO:0007669"/>
    <property type="project" value="UniProtKB-KW"/>
</dbReference>
<dbReference type="GO" id="GO:0000045">
    <property type="term" value="P:autophagosome assembly"/>
    <property type="evidence" value="ECO:0007669"/>
    <property type="project" value="TreeGrafter"/>
</dbReference>
<keyword evidence="5 11" id="KW-0645">Protease</keyword>
<feature type="compositionally biased region" description="Low complexity" evidence="12">
    <location>
        <begin position="51"/>
        <end position="73"/>
    </location>
</feature>
<feature type="domain" description="Peptidase C54 catalytic" evidence="13">
    <location>
        <begin position="107"/>
        <end position="408"/>
    </location>
</feature>
<keyword evidence="9" id="KW-0072">Autophagy</keyword>
<proteinExistence type="inferred from homology"/>
<dbReference type="GO" id="GO:0005634">
    <property type="term" value="C:nucleus"/>
    <property type="evidence" value="ECO:0007669"/>
    <property type="project" value="UniProtKB-SubCell"/>
</dbReference>
<dbReference type="InterPro" id="IPR038765">
    <property type="entry name" value="Papain-like_cys_pep_sf"/>
</dbReference>
<dbReference type="EMBL" id="JASUXU010000033">
    <property type="protein sequence ID" value="KAK0318876.1"/>
    <property type="molecule type" value="Genomic_DNA"/>
</dbReference>
<feature type="region of interest" description="Disordered" evidence="12">
    <location>
        <begin position="346"/>
        <end position="372"/>
    </location>
</feature>
<keyword evidence="4 11" id="KW-0963">Cytoplasm</keyword>
<dbReference type="AlphaFoldDB" id="A0AAN6FJQ6"/>
<dbReference type="GO" id="GO:0034727">
    <property type="term" value="P:piecemeal microautophagy of the nucleus"/>
    <property type="evidence" value="ECO:0007669"/>
    <property type="project" value="TreeGrafter"/>
</dbReference>
<evidence type="ECO:0000256" key="2">
    <source>
        <dbReference type="ARBA" id="ARBA00010958"/>
    </source>
</evidence>
<evidence type="ECO:0000256" key="4">
    <source>
        <dbReference type="ARBA" id="ARBA00022490"/>
    </source>
</evidence>
<dbReference type="PANTHER" id="PTHR22624:SF49">
    <property type="entry name" value="CYSTEINE PROTEASE"/>
    <property type="match status" value="1"/>
</dbReference>
<evidence type="ECO:0000313" key="15">
    <source>
        <dbReference type="Proteomes" id="UP001168146"/>
    </source>
</evidence>
<dbReference type="GO" id="GO:0000407">
    <property type="term" value="C:phagophore assembly site"/>
    <property type="evidence" value="ECO:0007669"/>
    <property type="project" value="UniProtKB-SubCell"/>
</dbReference>
<accession>A0AAN6FJQ6</accession>
<comment type="subcellular location">
    <subcellularLocation>
        <location evidence="11">Nucleus</location>
    </subcellularLocation>
    <subcellularLocation>
        <location evidence="11">Cytoplasm</location>
    </subcellularLocation>
    <subcellularLocation>
        <location evidence="1">Preautophagosomal structure</location>
    </subcellularLocation>
</comment>
<feature type="region of interest" description="Disordered" evidence="12">
    <location>
        <begin position="430"/>
        <end position="465"/>
    </location>
</feature>
<dbReference type="InterPro" id="IPR046792">
    <property type="entry name" value="Peptidase_C54_cat"/>
</dbReference>
<comment type="similarity">
    <text evidence="2 11">Belongs to the peptidase C54 family.</text>
</comment>
<dbReference type="EC" id="3.4.22.-" evidence="11"/>
<feature type="compositionally biased region" description="Acidic residues" evidence="12">
    <location>
        <begin position="439"/>
        <end position="465"/>
    </location>
</feature>
<dbReference type="PANTHER" id="PTHR22624">
    <property type="entry name" value="CYSTEINE PROTEASE ATG4"/>
    <property type="match status" value="1"/>
</dbReference>
<keyword evidence="8" id="KW-0653">Protein transport</keyword>
<dbReference type="InterPro" id="IPR005078">
    <property type="entry name" value="Peptidase_C54"/>
</dbReference>
<protein>
    <recommendedName>
        <fullName evidence="11">Cysteine protease</fullName>
        <ecNumber evidence="11">3.4.22.-</ecNumber>
    </recommendedName>
</protein>
<evidence type="ECO:0000256" key="9">
    <source>
        <dbReference type="ARBA" id="ARBA00023006"/>
    </source>
</evidence>
<dbReference type="Proteomes" id="UP001168146">
    <property type="component" value="Unassembled WGS sequence"/>
</dbReference>
<keyword evidence="7" id="KW-0788">Thiol protease</keyword>
<dbReference type="GO" id="GO:0004197">
    <property type="term" value="F:cysteine-type endopeptidase activity"/>
    <property type="evidence" value="ECO:0007669"/>
    <property type="project" value="TreeGrafter"/>
</dbReference>
<keyword evidence="6 11" id="KW-0378">Hydrolase</keyword>
<comment type="function">
    <text evidence="11">Required for selective autophagic degradation of the nucleus (nucleophagy) as well as for mitophagy which contributes to regulate mitochondrial quantity and quality by eliminating the mitochondria to a basal level to fulfill cellular energy requirements and preventing excess ROS production.</text>
</comment>
<evidence type="ECO:0000256" key="1">
    <source>
        <dbReference type="ARBA" id="ARBA00004329"/>
    </source>
</evidence>
<keyword evidence="3" id="KW-0813">Transport</keyword>
<gene>
    <name evidence="14" type="primary">ATG4_1</name>
    <name evidence="14" type="ORF">LTR82_009976</name>
</gene>
<evidence type="ECO:0000256" key="12">
    <source>
        <dbReference type="SAM" id="MobiDB-lite"/>
    </source>
</evidence>
<evidence type="ECO:0000259" key="13">
    <source>
        <dbReference type="Pfam" id="PF03416"/>
    </source>
</evidence>
<evidence type="ECO:0000256" key="7">
    <source>
        <dbReference type="ARBA" id="ARBA00022807"/>
    </source>
</evidence>
<dbReference type="SUPFAM" id="SSF54001">
    <property type="entry name" value="Cysteine proteinases"/>
    <property type="match status" value="1"/>
</dbReference>
<keyword evidence="11" id="KW-0539">Nucleus</keyword>
<dbReference type="GO" id="GO:0016485">
    <property type="term" value="P:protein processing"/>
    <property type="evidence" value="ECO:0007669"/>
    <property type="project" value="TreeGrafter"/>
</dbReference>
<feature type="region of interest" description="Disordered" evidence="12">
    <location>
        <begin position="50"/>
        <end position="93"/>
    </location>
</feature>
<evidence type="ECO:0000256" key="10">
    <source>
        <dbReference type="ARBA" id="ARBA00029362"/>
    </source>
</evidence>
<evidence type="ECO:0000256" key="6">
    <source>
        <dbReference type="ARBA" id="ARBA00022801"/>
    </source>
</evidence>
<feature type="compositionally biased region" description="Low complexity" evidence="12">
    <location>
        <begin position="346"/>
        <end position="360"/>
    </location>
</feature>
<name>A0AAN6FJQ6_9PEZI</name>
<dbReference type="GO" id="GO:0000423">
    <property type="term" value="P:mitophagy"/>
    <property type="evidence" value="ECO:0007669"/>
    <property type="project" value="TreeGrafter"/>
</dbReference>
<organism evidence="14 15">
    <name type="scientific">Friedmanniomyces endolithicus</name>
    <dbReference type="NCBI Taxonomy" id="329885"/>
    <lineage>
        <taxon>Eukaryota</taxon>
        <taxon>Fungi</taxon>
        <taxon>Dikarya</taxon>
        <taxon>Ascomycota</taxon>
        <taxon>Pezizomycotina</taxon>
        <taxon>Dothideomycetes</taxon>
        <taxon>Dothideomycetidae</taxon>
        <taxon>Mycosphaerellales</taxon>
        <taxon>Teratosphaeriaceae</taxon>
        <taxon>Friedmanniomyces</taxon>
    </lineage>
</organism>
<reference evidence="14" key="1">
    <citation type="submission" date="2021-12" db="EMBL/GenBank/DDBJ databases">
        <title>Black yeast isolated from Biological Soil Crust.</title>
        <authorList>
            <person name="Kurbessoian T."/>
        </authorList>
    </citation>
    <scope>NUCLEOTIDE SEQUENCE</scope>
    <source>
        <strain evidence="14">CCFEE 5208</strain>
    </source>
</reference>
<comment type="catalytic activity">
    <reaction evidence="10">
        <text>[protein]-C-terminal L-amino acid-glycyl-phosphatidylethanolamide + H2O = [protein]-C-terminal L-amino acid-glycine + a 1,2-diacyl-sn-glycero-3-phosphoethanolamine</text>
        <dbReference type="Rhea" id="RHEA:67548"/>
        <dbReference type="Rhea" id="RHEA-COMP:17323"/>
        <dbReference type="Rhea" id="RHEA-COMP:17324"/>
        <dbReference type="ChEBI" id="CHEBI:15377"/>
        <dbReference type="ChEBI" id="CHEBI:64612"/>
        <dbReference type="ChEBI" id="CHEBI:172940"/>
        <dbReference type="ChEBI" id="CHEBI:172941"/>
    </reaction>
    <physiologicalReaction direction="left-to-right" evidence="10">
        <dbReference type="Rhea" id="RHEA:67549"/>
    </physiologicalReaction>
</comment>
<dbReference type="GO" id="GO:0035973">
    <property type="term" value="P:aggrephagy"/>
    <property type="evidence" value="ECO:0007669"/>
    <property type="project" value="TreeGrafter"/>
</dbReference>
<evidence type="ECO:0000256" key="8">
    <source>
        <dbReference type="ARBA" id="ARBA00022927"/>
    </source>
</evidence>
<evidence type="ECO:0000256" key="5">
    <source>
        <dbReference type="ARBA" id="ARBA00022670"/>
    </source>
</evidence>
<evidence type="ECO:0000256" key="11">
    <source>
        <dbReference type="RuleBase" id="RU363115"/>
    </source>
</evidence>
<evidence type="ECO:0000313" key="14">
    <source>
        <dbReference type="EMBL" id="KAK0318876.1"/>
    </source>
</evidence>
<dbReference type="GO" id="GO:0019786">
    <property type="term" value="F:protein-phosphatidylethanolamide deconjugating activity"/>
    <property type="evidence" value="ECO:0007669"/>
    <property type="project" value="InterPro"/>
</dbReference>
<sequence>MSNTDFSRFTKHVVQYFWDPPARNEDDADIWCLGRRYDSRYLDARQSKVISTSPSAQSDSDASPADSAVVTVDPQKPEETAENGRDDLANSRATLSVTEEEALGWPADFLDDMEARIWLSYRSGFPPIARSNDPSVSSAISFSTKLRNLGAQGGFTSDTGWGCMIRSGQSLLANSLALLQLGRDWRVGQREQEHMELLALFADTPEAPFSIHKFVEHGAHACGKHPGEWFGPSATARSLQALTDKYPLAKLRVYARPDDGDVYAESLLATATQKHPDDVFEPTLIVLGVRLGIDRITPVYHAALKAALAMPQSVGIAGGRPSSSHYFTGYQGEQFFYLDPHTTRPALLPSSSSSSAEAEAGQQKGLSDEDVRTCHTRRARRLKITEMDPSMLLGFLVRSREDFEAWRKGIEGVVGKAIVHVHEREPRYATGVERAGAVDEVETWDEGTEGEGEEEEEEDGGGNES</sequence>
<evidence type="ECO:0000256" key="3">
    <source>
        <dbReference type="ARBA" id="ARBA00022448"/>
    </source>
</evidence>
<dbReference type="Pfam" id="PF03416">
    <property type="entry name" value="Peptidase_C54"/>
    <property type="match status" value="1"/>
</dbReference>
<comment type="caution">
    <text evidence="14">The sequence shown here is derived from an EMBL/GenBank/DDBJ whole genome shotgun (WGS) entry which is preliminary data.</text>
</comment>
<feature type="compositionally biased region" description="Basic and acidic residues" evidence="12">
    <location>
        <begin position="75"/>
        <end position="89"/>
    </location>
</feature>